<dbReference type="InterPro" id="IPR042193">
    <property type="entry name" value="FHIPEP_3"/>
</dbReference>
<proteinExistence type="inferred from homology"/>
<dbReference type="CDD" id="cd00093">
    <property type="entry name" value="HTH_XRE"/>
    <property type="match status" value="1"/>
</dbReference>
<keyword evidence="3" id="KW-1003">Cell membrane</keyword>
<keyword evidence="6" id="KW-0472">Membrane</keyword>
<gene>
    <name evidence="8" type="ordered locus">Cphy_0064</name>
</gene>
<evidence type="ECO:0000256" key="6">
    <source>
        <dbReference type="ARBA" id="ARBA00023136"/>
    </source>
</evidence>
<keyword evidence="5" id="KW-1133">Transmembrane helix</keyword>
<feature type="domain" description="HTH cro/C1-type" evidence="7">
    <location>
        <begin position="10"/>
        <end position="64"/>
    </location>
</feature>
<dbReference type="InterPro" id="IPR042194">
    <property type="entry name" value="FHIPEP_1"/>
</dbReference>
<dbReference type="Pfam" id="PF01381">
    <property type="entry name" value="HTH_3"/>
    <property type="match status" value="1"/>
</dbReference>
<evidence type="ECO:0000256" key="2">
    <source>
        <dbReference type="ARBA" id="ARBA00008835"/>
    </source>
</evidence>
<evidence type="ECO:0000256" key="4">
    <source>
        <dbReference type="ARBA" id="ARBA00022692"/>
    </source>
</evidence>
<dbReference type="PANTHER" id="PTHR30161">
    <property type="entry name" value="FLAGELLAR EXPORT PROTEIN, MEMBRANE FLHA SUBUNIT-RELATED"/>
    <property type="match status" value="1"/>
</dbReference>
<evidence type="ECO:0000259" key="7">
    <source>
        <dbReference type="PROSITE" id="PS50943"/>
    </source>
</evidence>
<dbReference type="Proteomes" id="UP000000370">
    <property type="component" value="Chromosome"/>
</dbReference>
<comment type="subcellular location">
    <subcellularLocation>
        <location evidence="1">Cell membrane</location>
        <topology evidence="1">Multi-pass membrane protein</topology>
    </subcellularLocation>
</comment>
<dbReference type="SUPFAM" id="SSF47413">
    <property type="entry name" value="lambda repressor-like DNA-binding domains"/>
    <property type="match status" value="1"/>
</dbReference>
<dbReference type="Pfam" id="PF00771">
    <property type="entry name" value="FHIPEP"/>
    <property type="match status" value="1"/>
</dbReference>
<reference evidence="9" key="1">
    <citation type="submission" date="2007-11" db="EMBL/GenBank/DDBJ databases">
        <title>Complete genome sequence of Clostridium phytofermentans ISDg.</title>
        <authorList>
            <person name="Leschine S.B."/>
            <person name="Warnick T.A."/>
            <person name="Blanchard J.L."/>
            <person name="Schnell D.J."/>
            <person name="Petit E.L."/>
            <person name="LaTouf W.G."/>
            <person name="Copeland A."/>
            <person name="Lucas S."/>
            <person name="Lapidus A."/>
            <person name="Barry K."/>
            <person name="Glavina del Rio T."/>
            <person name="Dalin E."/>
            <person name="Tice H."/>
            <person name="Pitluck S."/>
            <person name="Kiss H."/>
            <person name="Brettin T."/>
            <person name="Bruce D."/>
            <person name="Detter J.C."/>
            <person name="Han C."/>
            <person name="Kuske C."/>
            <person name="Schmutz J."/>
            <person name="Larimer F."/>
            <person name="Land M."/>
            <person name="Hauser L."/>
            <person name="Kyrpides N."/>
            <person name="Kim E.A."/>
            <person name="Richardson P."/>
        </authorList>
    </citation>
    <scope>NUCLEOTIDE SEQUENCE [LARGE SCALE GENOMIC DNA]</scope>
    <source>
        <strain evidence="9">ATCC 700394 / DSM 18823 / ISDg</strain>
    </source>
</reference>
<evidence type="ECO:0000313" key="9">
    <source>
        <dbReference type="Proteomes" id="UP000000370"/>
    </source>
</evidence>
<dbReference type="SMART" id="SM00530">
    <property type="entry name" value="HTH_XRE"/>
    <property type="match status" value="1"/>
</dbReference>
<dbReference type="OrthoDB" id="9801008at2"/>
<dbReference type="PANTHER" id="PTHR30161:SF1">
    <property type="entry name" value="FLAGELLAR BIOSYNTHESIS PROTEIN FLHA-RELATED"/>
    <property type="match status" value="1"/>
</dbReference>
<comment type="similarity">
    <text evidence="2">Belongs to the FHIPEP (flagella/HR/invasion proteins export pore) family.</text>
</comment>
<dbReference type="GO" id="GO:0005886">
    <property type="term" value="C:plasma membrane"/>
    <property type="evidence" value="ECO:0007669"/>
    <property type="project" value="UniProtKB-SubCell"/>
</dbReference>
<dbReference type="GO" id="GO:0003677">
    <property type="term" value="F:DNA binding"/>
    <property type="evidence" value="ECO:0007669"/>
    <property type="project" value="InterPro"/>
</dbReference>
<accession>A9KQE5</accession>
<dbReference type="GO" id="GO:0044780">
    <property type="term" value="P:bacterial-type flagellum assembly"/>
    <property type="evidence" value="ECO:0007669"/>
    <property type="project" value="TreeGrafter"/>
</dbReference>
<name>A9KQE5_LACP7</name>
<organism evidence="8 9">
    <name type="scientific">Lachnoclostridium phytofermentans (strain ATCC 700394 / DSM 18823 / ISDg)</name>
    <name type="common">Clostridium phytofermentans</name>
    <dbReference type="NCBI Taxonomy" id="357809"/>
    <lineage>
        <taxon>Bacteria</taxon>
        <taxon>Bacillati</taxon>
        <taxon>Bacillota</taxon>
        <taxon>Clostridia</taxon>
        <taxon>Lachnospirales</taxon>
        <taxon>Lachnospiraceae</taxon>
    </lineage>
</organism>
<dbReference type="HOGENOM" id="CLU_1044708_0_0_9"/>
<sequence>MDYQRFAAKLLKQRQQLQLTQEELALRVGVTPQAISKWERGISLPDIELLYQLSKVLSLSMDELLDLPTSLTESDNDKDKERLFRAILSEPITLKVGCGFVDYLMKENQQGFPKLQQVRINMAKESGYLLPTVRILDDITLDNHCFQILFYDKVVYEQNNLNPSSSEYPEIFEQLNLTCTAHYEKLLHRQIVKDLIDNLSKLYPVLVDGYIPDKLSYAQIQFVLKSLIEHKKSIRNLCEIIEYLEDNLVLGKDLVSISNELIQLSY</sequence>
<dbReference type="Gene3D" id="3.40.30.60">
    <property type="entry name" value="FHIPEP family, domain 1"/>
    <property type="match status" value="1"/>
</dbReference>
<dbReference type="EMBL" id="CP000885">
    <property type="protein sequence ID" value="ABX40454.1"/>
    <property type="molecule type" value="Genomic_DNA"/>
</dbReference>
<evidence type="ECO:0000256" key="1">
    <source>
        <dbReference type="ARBA" id="ARBA00004651"/>
    </source>
</evidence>
<evidence type="ECO:0000256" key="5">
    <source>
        <dbReference type="ARBA" id="ARBA00022989"/>
    </source>
</evidence>
<dbReference type="KEGG" id="cpy:Cphy_0064"/>
<dbReference type="Gene3D" id="1.10.260.40">
    <property type="entry name" value="lambda repressor-like DNA-binding domains"/>
    <property type="match status" value="1"/>
</dbReference>
<dbReference type="GO" id="GO:0009306">
    <property type="term" value="P:protein secretion"/>
    <property type="evidence" value="ECO:0007669"/>
    <property type="project" value="InterPro"/>
</dbReference>
<dbReference type="PROSITE" id="PS50943">
    <property type="entry name" value="HTH_CROC1"/>
    <property type="match status" value="1"/>
</dbReference>
<protein>
    <submittedName>
        <fullName evidence="8">Transcriptional regulator, XRE family</fullName>
    </submittedName>
</protein>
<evidence type="ECO:0000313" key="8">
    <source>
        <dbReference type="EMBL" id="ABX40454.1"/>
    </source>
</evidence>
<dbReference type="InterPro" id="IPR010982">
    <property type="entry name" value="Lambda_DNA-bd_dom_sf"/>
</dbReference>
<evidence type="ECO:0000256" key="3">
    <source>
        <dbReference type="ARBA" id="ARBA00022475"/>
    </source>
</evidence>
<dbReference type="eggNOG" id="COG1476">
    <property type="taxonomic scope" value="Bacteria"/>
</dbReference>
<keyword evidence="9" id="KW-1185">Reference proteome</keyword>
<dbReference type="Gene3D" id="1.10.8.540">
    <property type="entry name" value="FHIPEP family, domain 3"/>
    <property type="match status" value="1"/>
</dbReference>
<dbReference type="STRING" id="357809.Cphy_0064"/>
<dbReference type="AlphaFoldDB" id="A9KQE5"/>
<keyword evidence="4" id="KW-0812">Transmembrane</keyword>
<dbReference type="InterPro" id="IPR001712">
    <property type="entry name" value="T3SS_FHIPEP"/>
</dbReference>
<dbReference type="RefSeq" id="WP_012198097.1">
    <property type="nucleotide sequence ID" value="NC_010001.1"/>
</dbReference>
<dbReference type="InterPro" id="IPR001387">
    <property type="entry name" value="Cro/C1-type_HTH"/>
</dbReference>